<feature type="region of interest" description="Disordered" evidence="1">
    <location>
        <begin position="1"/>
        <end position="30"/>
    </location>
</feature>
<organism evidence="2 4">
    <name type="scientific">Puccinia graminis f. sp. tritici</name>
    <dbReference type="NCBI Taxonomy" id="56615"/>
    <lineage>
        <taxon>Eukaryota</taxon>
        <taxon>Fungi</taxon>
        <taxon>Dikarya</taxon>
        <taxon>Basidiomycota</taxon>
        <taxon>Pucciniomycotina</taxon>
        <taxon>Pucciniomycetes</taxon>
        <taxon>Pucciniales</taxon>
        <taxon>Pucciniaceae</taxon>
        <taxon>Puccinia</taxon>
    </lineage>
</organism>
<feature type="compositionally biased region" description="Basic and acidic residues" evidence="1">
    <location>
        <begin position="52"/>
        <end position="72"/>
    </location>
</feature>
<evidence type="ECO:0000313" key="2">
    <source>
        <dbReference type="EMBL" id="KAA1108979.1"/>
    </source>
</evidence>
<evidence type="ECO:0000313" key="4">
    <source>
        <dbReference type="Proteomes" id="UP000324748"/>
    </source>
</evidence>
<gene>
    <name evidence="2" type="ORF">PGT21_030121</name>
    <name evidence="3" type="ORF">PGTUg99_037714</name>
</gene>
<dbReference type="EMBL" id="VDEP01000236">
    <property type="protein sequence ID" value="KAA1122503.1"/>
    <property type="molecule type" value="Genomic_DNA"/>
</dbReference>
<comment type="caution">
    <text evidence="2">The sequence shown here is derived from an EMBL/GenBank/DDBJ whole genome shotgun (WGS) entry which is preliminary data.</text>
</comment>
<evidence type="ECO:0000313" key="5">
    <source>
        <dbReference type="Proteomes" id="UP000325313"/>
    </source>
</evidence>
<proteinExistence type="predicted"/>
<evidence type="ECO:0000313" key="3">
    <source>
        <dbReference type="EMBL" id="KAA1122503.1"/>
    </source>
</evidence>
<accession>A0A5B0Q7D2</accession>
<reference evidence="4 5" key="1">
    <citation type="submission" date="2019-05" db="EMBL/GenBank/DDBJ databases">
        <title>Emergence of the Ug99 lineage of the wheat stem rust pathogen through somatic hybridization.</title>
        <authorList>
            <person name="Li F."/>
            <person name="Upadhyaya N.M."/>
            <person name="Sperschneider J."/>
            <person name="Matny O."/>
            <person name="Nguyen-Phuc H."/>
            <person name="Mago R."/>
            <person name="Raley C."/>
            <person name="Miller M.E."/>
            <person name="Silverstein K.A.T."/>
            <person name="Henningsen E."/>
            <person name="Hirsch C.D."/>
            <person name="Visser B."/>
            <person name="Pretorius Z.A."/>
            <person name="Steffenson B.J."/>
            <person name="Schwessinger B."/>
            <person name="Dodds P.N."/>
            <person name="Figueroa M."/>
        </authorList>
    </citation>
    <scope>NUCLEOTIDE SEQUENCE [LARGE SCALE GENOMIC DNA]</scope>
    <source>
        <strain evidence="2">21-0</strain>
        <strain evidence="3 5">Ug99</strain>
    </source>
</reference>
<feature type="region of interest" description="Disordered" evidence="1">
    <location>
        <begin position="52"/>
        <end position="80"/>
    </location>
</feature>
<dbReference type="Proteomes" id="UP000325313">
    <property type="component" value="Unassembled WGS sequence"/>
</dbReference>
<evidence type="ECO:0000256" key="1">
    <source>
        <dbReference type="SAM" id="MobiDB-lite"/>
    </source>
</evidence>
<dbReference type="AlphaFoldDB" id="A0A5B0Q7D2"/>
<feature type="compositionally biased region" description="Pro residues" evidence="1">
    <location>
        <begin position="1"/>
        <end position="19"/>
    </location>
</feature>
<name>A0A5B0Q7D2_PUCGR</name>
<keyword evidence="4" id="KW-1185">Reference proteome</keyword>
<dbReference type="EMBL" id="VSWC01000028">
    <property type="protein sequence ID" value="KAA1108979.1"/>
    <property type="molecule type" value="Genomic_DNA"/>
</dbReference>
<sequence>MVAPNIPPLPLPLPIPAKGPPSQSALGPSTVVQRAPLCSGYEGRMEMFYEEGKSDVQGRREKEHQGIDELKRKSLLPQED</sequence>
<protein>
    <submittedName>
        <fullName evidence="2">Uncharacterized protein</fullName>
    </submittedName>
</protein>
<dbReference type="Proteomes" id="UP000324748">
    <property type="component" value="Unassembled WGS sequence"/>
</dbReference>